<evidence type="ECO:0000256" key="1">
    <source>
        <dbReference type="SAM" id="SignalP"/>
    </source>
</evidence>
<evidence type="ECO:0000313" key="3">
    <source>
        <dbReference type="Proteomes" id="UP000238348"/>
    </source>
</evidence>
<dbReference type="EMBL" id="CP012673">
    <property type="protein sequence ID" value="AUX43907.1"/>
    <property type="molecule type" value="Genomic_DNA"/>
</dbReference>
<accession>A0A2L0EX88</accession>
<keyword evidence="1" id="KW-0732">Signal</keyword>
<sequence length="267" mass="28858">MTRRTTSLAVASLAAASLITLGSASASAKDHADFALEFIERATPEGNAWGTPCSINWENFTGTTKAACFFTLALQKSMGYTDVDTYSMWGSSSPTSDKYFDLINLSPALGAPPSDEGETYFRRIRRAVDIRKGDVMAIGATSTYAGHTLIILDEPIELTTQVNPRYLDTKQFAVRIADSTNASHGCNASYADTRWSGECSTGYMEGGAGTGYIRLYAQASTGVLLGYTWSVTSSATSYYSPSTRPYRIGRLFRLPEPQSTELPPPPP</sequence>
<dbReference type="OrthoDB" id="5518612at2"/>
<gene>
    <name evidence="2" type="ORF">SOCE26_053630</name>
</gene>
<dbReference type="AlphaFoldDB" id="A0A2L0EX88"/>
<protein>
    <recommendedName>
        <fullName evidence="4">Secreted protein</fullName>
    </recommendedName>
</protein>
<evidence type="ECO:0000313" key="2">
    <source>
        <dbReference type="EMBL" id="AUX43907.1"/>
    </source>
</evidence>
<evidence type="ECO:0008006" key="4">
    <source>
        <dbReference type="Google" id="ProtNLM"/>
    </source>
</evidence>
<dbReference type="Proteomes" id="UP000238348">
    <property type="component" value="Chromosome"/>
</dbReference>
<name>A0A2L0EX88_SORCE</name>
<proteinExistence type="predicted"/>
<reference evidence="2 3" key="1">
    <citation type="submission" date="2015-09" db="EMBL/GenBank/DDBJ databases">
        <title>Sorangium comparison.</title>
        <authorList>
            <person name="Zaburannyi N."/>
            <person name="Bunk B."/>
            <person name="Overmann J."/>
            <person name="Mueller R."/>
        </authorList>
    </citation>
    <scope>NUCLEOTIDE SEQUENCE [LARGE SCALE GENOMIC DNA]</scope>
    <source>
        <strain evidence="2 3">So ce26</strain>
    </source>
</reference>
<organism evidence="2 3">
    <name type="scientific">Sorangium cellulosum</name>
    <name type="common">Polyangium cellulosum</name>
    <dbReference type="NCBI Taxonomy" id="56"/>
    <lineage>
        <taxon>Bacteria</taxon>
        <taxon>Pseudomonadati</taxon>
        <taxon>Myxococcota</taxon>
        <taxon>Polyangia</taxon>
        <taxon>Polyangiales</taxon>
        <taxon>Polyangiaceae</taxon>
        <taxon>Sorangium</taxon>
    </lineage>
</organism>
<feature type="signal peptide" evidence="1">
    <location>
        <begin position="1"/>
        <end position="28"/>
    </location>
</feature>
<feature type="chain" id="PRO_5014662548" description="Secreted protein" evidence="1">
    <location>
        <begin position="29"/>
        <end position="267"/>
    </location>
</feature>